<evidence type="ECO:0000313" key="4">
    <source>
        <dbReference type="Proteomes" id="UP000800035"/>
    </source>
</evidence>
<evidence type="ECO:0000313" key="3">
    <source>
        <dbReference type="EMBL" id="KAF1950529.1"/>
    </source>
</evidence>
<dbReference type="InterPro" id="IPR046529">
    <property type="entry name" value="DUF6594"/>
</dbReference>
<feature type="compositionally biased region" description="Low complexity" evidence="1">
    <location>
        <begin position="24"/>
        <end position="33"/>
    </location>
</feature>
<evidence type="ECO:0000256" key="1">
    <source>
        <dbReference type="SAM" id="MobiDB-lite"/>
    </source>
</evidence>
<feature type="compositionally biased region" description="Low complexity" evidence="1">
    <location>
        <begin position="44"/>
        <end position="57"/>
    </location>
</feature>
<organism evidence="3 4">
    <name type="scientific">Byssothecium circinans</name>
    <dbReference type="NCBI Taxonomy" id="147558"/>
    <lineage>
        <taxon>Eukaryota</taxon>
        <taxon>Fungi</taxon>
        <taxon>Dikarya</taxon>
        <taxon>Ascomycota</taxon>
        <taxon>Pezizomycotina</taxon>
        <taxon>Dothideomycetes</taxon>
        <taxon>Pleosporomycetidae</taxon>
        <taxon>Pleosporales</taxon>
        <taxon>Massarineae</taxon>
        <taxon>Massarinaceae</taxon>
        <taxon>Byssothecium</taxon>
    </lineage>
</organism>
<dbReference type="PANTHER" id="PTHR34502:SF5">
    <property type="entry name" value="DUF6594 DOMAIN-CONTAINING PROTEIN"/>
    <property type="match status" value="1"/>
</dbReference>
<dbReference type="Pfam" id="PF20237">
    <property type="entry name" value="DUF6594"/>
    <property type="match status" value="1"/>
</dbReference>
<dbReference type="Proteomes" id="UP000800035">
    <property type="component" value="Unassembled WGS sequence"/>
</dbReference>
<feature type="compositionally biased region" description="Pro residues" evidence="1">
    <location>
        <begin position="34"/>
        <end position="43"/>
    </location>
</feature>
<feature type="region of interest" description="Disordered" evidence="1">
    <location>
        <begin position="17"/>
        <end position="59"/>
    </location>
</feature>
<feature type="domain" description="DUF6594" evidence="2">
    <location>
        <begin position="71"/>
        <end position="157"/>
    </location>
</feature>
<dbReference type="OrthoDB" id="5342093at2759"/>
<reference evidence="3" key="1">
    <citation type="journal article" date="2020" name="Stud. Mycol.">
        <title>101 Dothideomycetes genomes: a test case for predicting lifestyles and emergence of pathogens.</title>
        <authorList>
            <person name="Haridas S."/>
            <person name="Albert R."/>
            <person name="Binder M."/>
            <person name="Bloem J."/>
            <person name="Labutti K."/>
            <person name="Salamov A."/>
            <person name="Andreopoulos B."/>
            <person name="Baker S."/>
            <person name="Barry K."/>
            <person name="Bills G."/>
            <person name="Bluhm B."/>
            <person name="Cannon C."/>
            <person name="Castanera R."/>
            <person name="Culley D."/>
            <person name="Daum C."/>
            <person name="Ezra D."/>
            <person name="Gonzalez J."/>
            <person name="Henrissat B."/>
            <person name="Kuo A."/>
            <person name="Liang C."/>
            <person name="Lipzen A."/>
            <person name="Lutzoni F."/>
            <person name="Magnuson J."/>
            <person name="Mondo S."/>
            <person name="Nolan M."/>
            <person name="Ohm R."/>
            <person name="Pangilinan J."/>
            <person name="Park H.-J."/>
            <person name="Ramirez L."/>
            <person name="Alfaro M."/>
            <person name="Sun H."/>
            <person name="Tritt A."/>
            <person name="Yoshinaga Y."/>
            <person name="Zwiers L.-H."/>
            <person name="Turgeon B."/>
            <person name="Goodwin S."/>
            <person name="Spatafora J."/>
            <person name="Crous P."/>
            <person name="Grigoriev I."/>
        </authorList>
    </citation>
    <scope>NUCLEOTIDE SEQUENCE</scope>
    <source>
        <strain evidence="3">CBS 675.92</strain>
    </source>
</reference>
<dbReference type="PANTHER" id="PTHR34502">
    <property type="entry name" value="DUF6594 DOMAIN-CONTAINING PROTEIN-RELATED"/>
    <property type="match status" value="1"/>
</dbReference>
<protein>
    <recommendedName>
        <fullName evidence="2">DUF6594 domain-containing protein</fullName>
    </recommendedName>
</protein>
<name>A0A6A5TFI5_9PLEO</name>
<dbReference type="AlphaFoldDB" id="A0A6A5TFI5"/>
<proteinExistence type="predicted"/>
<sequence length="187" mass="20218">MPGDPLASVSPLADSMAEASLATAPSTSVQVPAPVAPTTPYPTPTSKTTPAAPVASSGSDDYPFADHITGYPRLAGRMGAIPEIAMFRRFGALNARNLLYLQNDLVVLENELKQLEIADSQDDLGKKKMYAFDSAWLSTADFMVNGMPRDGDTRQRDLQSTILQMNKPDAFDLNDIQRFLSNKARGP</sequence>
<accession>A0A6A5TFI5</accession>
<keyword evidence="4" id="KW-1185">Reference proteome</keyword>
<gene>
    <name evidence="3" type="ORF">CC80DRAFT_554285</name>
</gene>
<dbReference type="EMBL" id="ML977025">
    <property type="protein sequence ID" value="KAF1950529.1"/>
    <property type="molecule type" value="Genomic_DNA"/>
</dbReference>
<evidence type="ECO:0000259" key="2">
    <source>
        <dbReference type="Pfam" id="PF20237"/>
    </source>
</evidence>